<dbReference type="EMBL" id="FTNM01000001">
    <property type="protein sequence ID" value="SIQ50372.1"/>
    <property type="molecule type" value="Genomic_DNA"/>
</dbReference>
<protein>
    <recommendedName>
        <fullName evidence="3">Glutathione synthetase, ATP-grasp domain</fullName>
    </recommendedName>
</protein>
<keyword evidence="2" id="KW-1185">Reference proteome</keyword>
<gene>
    <name evidence="1" type="ORF">SAMN05421545_0209</name>
</gene>
<sequence>MSLQQIALVTCQSLGDYTANADSEDERLYRYLAEKGHKISFQVWDDEQVDWTAFDAIIIKSPWDYFDKINAFYTWLDKLEAMGCPVLNPVRTLRWNADKQYFKDMQAQGVKIVPTVWLEQGSTFDADSVFTAIGRDKIIVKPRVSGAAKNTLAISREEVGAYTDRVNALLQHEPFLAQPFLEEIRTQGEWSFLFFNGRYSHAVLKTAKSGDFRVQHFFGGSVHTPTPPAGMLQTATTIVEQFAHDCLYARVDGVELNGELVLMELELIEPFLFLSTSEGALDRYYQALQQLLEQPVEGKA</sequence>
<dbReference type="Proteomes" id="UP000185924">
    <property type="component" value="Unassembled WGS sequence"/>
</dbReference>
<reference evidence="2" key="1">
    <citation type="submission" date="2017-01" db="EMBL/GenBank/DDBJ databases">
        <authorList>
            <person name="Varghese N."/>
            <person name="Submissions S."/>
        </authorList>
    </citation>
    <scope>NUCLEOTIDE SEQUENCE [LARGE SCALE GENOMIC DNA]</scope>
    <source>
        <strain evidence="2">DM9</strain>
    </source>
</reference>
<dbReference type="InterPro" id="IPR053191">
    <property type="entry name" value="DcsG_Biosynth_Enzyme"/>
</dbReference>
<proteinExistence type="predicted"/>
<dbReference type="PANTHER" id="PTHR39217:SF1">
    <property type="entry name" value="GLUTATHIONE SYNTHETASE"/>
    <property type="match status" value="1"/>
</dbReference>
<name>A0A1N6TAH0_9BACT</name>
<accession>A0A1N6TAH0</accession>
<organism evidence="1 2">
    <name type="scientific">Pontibacter lucknowensis</name>
    <dbReference type="NCBI Taxonomy" id="1077936"/>
    <lineage>
        <taxon>Bacteria</taxon>
        <taxon>Pseudomonadati</taxon>
        <taxon>Bacteroidota</taxon>
        <taxon>Cytophagia</taxon>
        <taxon>Cytophagales</taxon>
        <taxon>Hymenobacteraceae</taxon>
        <taxon>Pontibacter</taxon>
    </lineage>
</organism>
<dbReference type="AlphaFoldDB" id="A0A1N6TAH0"/>
<evidence type="ECO:0000313" key="2">
    <source>
        <dbReference type="Proteomes" id="UP000185924"/>
    </source>
</evidence>
<dbReference type="RefSeq" id="WP_076420489.1">
    <property type="nucleotide sequence ID" value="NZ_FTNM01000001.1"/>
</dbReference>
<dbReference type="PANTHER" id="PTHR39217">
    <property type="match status" value="1"/>
</dbReference>
<evidence type="ECO:0008006" key="3">
    <source>
        <dbReference type="Google" id="ProtNLM"/>
    </source>
</evidence>
<dbReference type="STRING" id="1077936.SAMN05421545_0209"/>
<dbReference type="SUPFAM" id="SSF56059">
    <property type="entry name" value="Glutathione synthetase ATP-binding domain-like"/>
    <property type="match status" value="1"/>
</dbReference>
<evidence type="ECO:0000313" key="1">
    <source>
        <dbReference type="EMBL" id="SIQ50372.1"/>
    </source>
</evidence>